<accession>A0A834M5P4</accession>
<keyword evidence="2" id="KW-1185">Reference proteome</keyword>
<dbReference type="Proteomes" id="UP000625711">
    <property type="component" value="Unassembled WGS sequence"/>
</dbReference>
<organism evidence="1 2">
    <name type="scientific">Rhynchophorus ferrugineus</name>
    <name type="common">Red palm weevil</name>
    <name type="synonym">Curculio ferrugineus</name>
    <dbReference type="NCBI Taxonomy" id="354439"/>
    <lineage>
        <taxon>Eukaryota</taxon>
        <taxon>Metazoa</taxon>
        <taxon>Ecdysozoa</taxon>
        <taxon>Arthropoda</taxon>
        <taxon>Hexapoda</taxon>
        <taxon>Insecta</taxon>
        <taxon>Pterygota</taxon>
        <taxon>Neoptera</taxon>
        <taxon>Endopterygota</taxon>
        <taxon>Coleoptera</taxon>
        <taxon>Polyphaga</taxon>
        <taxon>Cucujiformia</taxon>
        <taxon>Curculionidae</taxon>
        <taxon>Dryophthorinae</taxon>
        <taxon>Rhynchophorus</taxon>
    </lineage>
</organism>
<reference evidence="1" key="1">
    <citation type="submission" date="2020-08" db="EMBL/GenBank/DDBJ databases">
        <title>Genome sequencing and assembly of the red palm weevil Rhynchophorus ferrugineus.</title>
        <authorList>
            <person name="Dias G.B."/>
            <person name="Bergman C.M."/>
            <person name="Manee M."/>
        </authorList>
    </citation>
    <scope>NUCLEOTIDE SEQUENCE</scope>
    <source>
        <strain evidence="1">AA-2017</strain>
        <tissue evidence="1">Whole larva</tissue>
    </source>
</reference>
<sequence>MQRHECHRFIKKVSWRSRFGPNNRRRGRSSTPPRKLAALRLSSLATAVRQTYRHTKFDSDTRQPVGVACVRTEIKPPSYRESNEEVVMGPLHKLQSFFSASVVDINNNSSAGAKMGFKGKTKRHFGSEIDFFVQGERIKTKTYVWSSIKTPKRSKGTEF</sequence>
<protein>
    <submittedName>
        <fullName evidence="1">Uncharacterized protein</fullName>
    </submittedName>
</protein>
<evidence type="ECO:0000313" key="2">
    <source>
        <dbReference type="Proteomes" id="UP000625711"/>
    </source>
</evidence>
<name>A0A834M5P4_RHYFE</name>
<gene>
    <name evidence="1" type="ORF">GWI33_018044</name>
</gene>
<evidence type="ECO:0000313" key="1">
    <source>
        <dbReference type="EMBL" id="KAF7268876.1"/>
    </source>
</evidence>
<proteinExistence type="predicted"/>
<dbReference type="EMBL" id="JAACXV010014296">
    <property type="protein sequence ID" value="KAF7268876.1"/>
    <property type="molecule type" value="Genomic_DNA"/>
</dbReference>
<comment type="caution">
    <text evidence="1">The sequence shown here is derived from an EMBL/GenBank/DDBJ whole genome shotgun (WGS) entry which is preliminary data.</text>
</comment>
<dbReference type="OrthoDB" id="6775778at2759"/>
<dbReference type="AlphaFoldDB" id="A0A834M5P4"/>